<dbReference type="AlphaFoldDB" id="D7FQE7"/>
<dbReference type="OMA" id="LICHYLA"/>
<dbReference type="Proteomes" id="UP000002630">
    <property type="component" value="Linkage Group LG02"/>
</dbReference>
<accession>D7FQE7</accession>
<dbReference type="OrthoDB" id="189613at2759"/>
<evidence type="ECO:0000313" key="2">
    <source>
        <dbReference type="EMBL" id="CBJ48479.1"/>
    </source>
</evidence>
<keyword evidence="3" id="KW-1185">Reference proteome</keyword>
<dbReference type="EMBL" id="FN648375">
    <property type="protein sequence ID" value="CBJ48479.1"/>
    <property type="molecule type" value="Genomic_DNA"/>
</dbReference>
<feature type="compositionally biased region" description="Low complexity" evidence="1">
    <location>
        <begin position="349"/>
        <end position="364"/>
    </location>
</feature>
<protein>
    <submittedName>
        <fullName evidence="2">Uncharacterized protein</fullName>
    </submittedName>
</protein>
<dbReference type="InParanoid" id="D7FQE7"/>
<feature type="region of interest" description="Disordered" evidence="1">
    <location>
        <begin position="349"/>
        <end position="370"/>
    </location>
</feature>
<dbReference type="EMBL" id="FN649727">
    <property type="protein sequence ID" value="CBJ48479.1"/>
    <property type="molecule type" value="Genomic_DNA"/>
</dbReference>
<organism evidence="2 3">
    <name type="scientific">Ectocarpus siliculosus</name>
    <name type="common">Brown alga</name>
    <name type="synonym">Conferva siliculosa</name>
    <dbReference type="NCBI Taxonomy" id="2880"/>
    <lineage>
        <taxon>Eukaryota</taxon>
        <taxon>Sar</taxon>
        <taxon>Stramenopiles</taxon>
        <taxon>Ochrophyta</taxon>
        <taxon>PX clade</taxon>
        <taxon>Phaeophyceae</taxon>
        <taxon>Ectocarpales</taxon>
        <taxon>Ectocarpaceae</taxon>
        <taxon>Ectocarpus</taxon>
    </lineage>
</organism>
<name>D7FQE7_ECTSI</name>
<evidence type="ECO:0000313" key="3">
    <source>
        <dbReference type="Proteomes" id="UP000002630"/>
    </source>
</evidence>
<sequence>MMAGPNQGQKPGFFAEWPVLEAEIRAYLDEREAGDPEKGGGGVEAKGAGGTLLNFLSVNPTQMALENEPDRDEWDGEVNVLSYSELTRYGYGYLIEPMMKIGGYVAASERMGIDLNARTLKDNEYYERINPTVGLDIQKKADKDGFLTLGSAKEERLNSVANVSREDRRKSLFEKQAMMDMKTKAEKAATKKSRALNTSRKVPVNLGGRSQKEVDEEIFRKPGLTAEQRDISEWVPEVRAEDALPAQPLLLNFAQRANAVAVCGCLSLAFGKGTLDALETGLLPRDVAEAAVPVSLFLLGLNVASAAAGASIAKNKGRSVPLWVFKGALAGLTSVLELKGLPELVPLGSSSSASAGPQPSGGASDRSSST</sequence>
<proteinExistence type="predicted"/>
<gene>
    <name evidence="2" type="ORF">Esi_0002_0314</name>
</gene>
<evidence type="ECO:0000256" key="1">
    <source>
        <dbReference type="SAM" id="MobiDB-lite"/>
    </source>
</evidence>
<reference evidence="2 3" key="1">
    <citation type="journal article" date="2010" name="Nature">
        <title>The Ectocarpus genome and the independent evolution of multicellularity in brown algae.</title>
        <authorList>
            <person name="Cock J.M."/>
            <person name="Sterck L."/>
            <person name="Rouze P."/>
            <person name="Scornet D."/>
            <person name="Allen A.E."/>
            <person name="Amoutzias G."/>
            <person name="Anthouard V."/>
            <person name="Artiguenave F."/>
            <person name="Aury J.M."/>
            <person name="Badger J.H."/>
            <person name="Beszteri B."/>
            <person name="Billiau K."/>
            <person name="Bonnet E."/>
            <person name="Bothwell J.H."/>
            <person name="Bowler C."/>
            <person name="Boyen C."/>
            <person name="Brownlee C."/>
            <person name="Carrano C.J."/>
            <person name="Charrier B."/>
            <person name="Cho G.Y."/>
            <person name="Coelho S.M."/>
            <person name="Collen J."/>
            <person name="Corre E."/>
            <person name="Da Silva C."/>
            <person name="Delage L."/>
            <person name="Delaroque N."/>
            <person name="Dittami S.M."/>
            <person name="Doulbeau S."/>
            <person name="Elias M."/>
            <person name="Farnham G."/>
            <person name="Gachon C.M."/>
            <person name="Gschloessl B."/>
            <person name="Heesch S."/>
            <person name="Jabbari K."/>
            <person name="Jubin C."/>
            <person name="Kawai H."/>
            <person name="Kimura K."/>
            <person name="Kloareg B."/>
            <person name="Kupper F.C."/>
            <person name="Lang D."/>
            <person name="Le Bail A."/>
            <person name="Leblanc C."/>
            <person name="Lerouge P."/>
            <person name="Lohr M."/>
            <person name="Lopez P.J."/>
            <person name="Martens C."/>
            <person name="Maumus F."/>
            <person name="Michel G."/>
            <person name="Miranda-Saavedra D."/>
            <person name="Morales J."/>
            <person name="Moreau H."/>
            <person name="Motomura T."/>
            <person name="Nagasato C."/>
            <person name="Napoli C.A."/>
            <person name="Nelson D.R."/>
            <person name="Nyvall-Collen P."/>
            <person name="Peters A.F."/>
            <person name="Pommier C."/>
            <person name="Potin P."/>
            <person name="Poulain J."/>
            <person name="Quesneville H."/>
            <person name="Read B."/>
            <person name="Rensing S.A."/>
            <person name="Ritter A."/>
            <person name="Rousvoal S."/>
            <person name="Samanta M."/>
            <person name="Samson G."/>
            <person name="Schroeder D.C."/>
            <person name="Segurens B."/>
            <person name="Strittmatter M."/>
            <person name="Tonon T."/>
            <person name="Tregear J.W."/>
            <person name="Valentin K."/>
            <person name="von Dassow P."/>
            <person name="Yamagishi T."/>
            <person name="Van de Peer Y."/>
            <person name="Wincker P."/>
        </authorList>
    </citation>
    <scope>NUCLEOTIDE SEQUENCE [LARGE SCALE GENOMIC DNA]</scope>
    <source>
        <strain evidence="3">Ec32 / CCAP1310/4</strain>
    </source>
</reference>